<feature type="domain" description="Methyltransferase type 12" evidence="2">
    <location>
        <begin position="83"/>
        <end position="180"/>
    </location>
</feature>
<dbReference type="PANTHER" id="PTHR43861:SF1">
    <property type="entry name" value="TRANS-ACONITATE 2-METHYLTRANSFERASE"/>
    <property type="match status" value="1"/>
</dbReference>
<proteinExistence type="predicted"/>
<dbReference type="Gene3D" id="3.40.50.150">
    <property type="entry name" value="Vaccinia Virus protein VP39"/>
    <property type="match status" value="1"/>
</dbReference>
<reference evidence="3" key="1">
    <citation type="submission" date="2021-04" db="EMBL/GenBank/DDBJ databases">
        <title>Genome based classification of Actinospica acidithermotolerans sp. nov., an actinobacterium isolated from an Indonesian hot spring.</title>
        <authorList>
            <person name="Kusuma A.B."/>
            <person name="Putra K.E."/>
            <person name="Nafisah S."/>
            <person name="Loh J."/>
            <person name="Nouioui I."/>
            <person name="Goodfellow M."/>
        </authorList>
    </citation>
    <scope>NUCLEOTIDE SEQUENCE</scope>
    <source>
        <strain evidence="3">CSCA 57</strain>
    </source>
</reference>
<keyword evidence="3" id="KW-0489">Methyltransferase</keyword>
<dbReference type="GO" id="GO:0008168">
    <property type="term" value="F:methyltransferase activity"/>
    <property type="evidence" value="ECO:0007669"/>
    <property type="project" value="UniProtKB-KW"/>
</dbReference>
<feature type="region of interest" description="Disordered" evidence="1">
    <location>
        <begin position="1"/>
        <end position="21"/>
    </location>
</feature>
<evidence type="ECO:0000256" key="1">
    <source>
        <dbReference type="SAM" id="MobiDB-lite"/>
    </source>
</evidence>
<keyword evidence="4" id="KW-1185">Reference proteome</keyword>
<keyword evidence="3" id="KW-0808">Transferase</keyword>
<feature type="compositionally biased region" description="Polar residues" evidence="1">
    <location>
        <begin position="1"/>
        <end position="10"/>
    </location>
</feature>
<evidence type="ECO:0000259" key="2">
    <source>
        <dbReference type="Pfam" id="PF08242"/>
    </source>
</evidence>
<dbReference type="EMBL" id="JAGSOG010000097">
    <property type="protein sequence ID" value="MBR7835475.1"/>
    <property type="molecule type" value="Genomic_DNA"/>
</dbReference>
<gene>
    <name evidence="3" type="ORF">KDL01_19525</name>
</gene>
<dbReference type="Pfam" id="PF08242">
    <property type="entry name" value="Methyltransf_12"/>
    <property type="match status" value="1"/>
</dbReference>
<evidence type="ECO:0000313" key="3">
    <source>
        <dbReference type="EMBL" id="MBR7835475.1"/>
    </source>
</evidence>
<dbReference type="InterPro" id="IPR029063">
    <property type="entry name" value="SAM-dependent_MTases_sf"/>
</dbReference>
<evidence type="ECO:0000313" key="4">
    <source>
        <dbReference type="Proteomes" id="UP000675781"/>
    </source>
</evidence>
<dbReference type="AlphaFoldDB" id="A0A941EN48"/>
<dbReference type="SUPFAM" id="SSF53335">
    <property type="entry name" value="S-adenosyl-L-methionine-dependent methyltransferases"/>
    <property type="match status" value="1"/>
</dbReference>
<accession>A0A941EN48</accession>
<comment type="caution">
    <text evidence="3">The sequence shown here is derived from an EMBL/GenBank/DDBJ whole genome shotgun (WGS) entry which is preliminary data.</text>
</comment>
<organism evidence="3 4">
    <name type="scientific">Actinospica durhamensis</name>
    <dbReference type="NCBI Taxonomy" id="1508375"/>
    <lineage>
        <taxon>Bacteria</taxon>
        <taxon>Bacillati</taxon>
        <taxon>Actinomycetota</taxon>
        <taxon>Actinomycetes</taxon>
        <taxon>Catenulisporales</taxon>
        <taxon>Actinospicaceae</taxon>
        <taxon>Actinospica</taxon>
    </lineage>
</organism>
<name>A0A941EN48_9ACTN</name>
<dbReference type="GO" id="GO:0032259">
    <property type="term" value="P:methylation"/>
    <property type="evidence" value="ECO:0007669"/>
    <property type="project" value="UniProtKB-KW"/>
</dbReference>
<dbReference type="CDD" id="cd02440">
    <property type="entry name" value="AdoMet_MTases"/>
    <property type="match status" value="1"/>
</dbReference>
<dbReference type="Proteomes" id="UP000675781">
    <property type="component" value="Unassembled WGS sequence"/>
</dbReference>
<dbReference type="PANTHER" id="PTHR43861">
    <property type="entry name" value="TRANS-ACONITATE 2-METHYLTRANSFERASE-RELATED"/>
    <property type="match status" value="1"/>
</dbReference>
<sequence>MSTETRSSATEAGEPGAEPGDLAEAADAAEPDWLALNRANWDERVPIHAASRTYDLPAFLAGRDDLRPFERAELGDVAGKSLLHLQCHIGTDTLSWARAGAKVTGLDFSARAVETARGLAEQLGYADARFVVSDVYNALGALEREAYDVVYTGIGALCWLPDIERWARTVADLLAPGGCLYLVEFHPVTDMFEDDGSTVRHDYFAADAVVSDFAYTYTDGETLKANTVNHQFSHPLGEIISSLISAGLRLEFLHEHDFTFFQRFAELEVRDGQHVFPVGRPRMPLCYSLRATKAA</sequence>
<protein>
    <submittedName>
        <fullName evidence="3">Methyltransferase domain-containing protein</fullName>
    </submittedName>
</protein>
<feature type="compositionally biased region" description="Low complexity" evidence="1">
    <location>
        <begin position="11"/>
        <end position="21"/>
    </location>
</feature>
<dbReference type="InterPro" id="IPR013217">
    <property type="entry name" value="Methyltransf_12"/>
</dbReference>